<dbReference type="Pfam" id="PF01000">
    <property type="entry name" value="RNA_pol_A_bac"/>
    <property type="match status" value="1"/>
</dbReference>
<dbReference type="GO" id="GO:0003899">
    <property type="term" value="F:DNA-directed RNA polymerase activity"/>
    <property type="evidence" value="ECO:0007669"/>
    <property type="project" value="UniProtKB-EC"/>
</dbReference>
<keyword evidence="5" id="KW-0548">Nucleotidyltransferase</keyword>
<dbReference type="Pfam" id="PF03118">
    <property type="entry name" value="RNA_pol_A_CTD"/>
    <property type="match status" value="1"/>
</dbReference>
<reference evidence="9" key="1">
    <citation type="submission" date="2023-03" db="EMBL/GenBank/DDBJ databases">
        <authorList>
            <person name="Steffen K."/>
            <person name="Cardenas P."/>
        </authorList>
    </citation>
    <scope>NUCLEOTIDE SEQUENCE</scope>
</reference>
<dbReference type="GO" id="GO:0006351">
    <property type="term" value="P:DNA-templated transcription"/>
    <property type="evidence" value="ECO:0007669"/>
    <property type="project" value="InterPro"/>
</dbReference>
<dbReference type="InterPro" id="IPR011262">
    <property type="entry name" value="DNA-dir_RNA_pol_insert"/>
</dbReference>
<dbReference type="NCBIfam" id="NF003519">
    <property type="entry name" value="PRK05182.2-5"/>
    <property type="match status" value="1"/>
</dbReference>
<dbReference type="NCBIfam" id="NF003513">
    <property type="entry name" value="PRK05182.1-2"/>
    <property type="match status" value="1"/>
</dbReference>
<dbReference type="SUPFAM" id="SSF47789">
    <property type="entry name" value="C-terminal domain of RNA polymerase alpha subunit"/>
    <property type="match status" value="1"/>
</dbReference>
<dbReference type="CDD" id="cd06928">
    <property type="entry name" value="RNAP_alpha_NTD"/>
    <property type="match status" value="1"/>
</dbReference>
<dbReference type="AlphaFoldDB" id="A0AA35SV87"/>
<evidence type="ECO:0000256" key="6">
    <source>
        <dbReference type="ARBA" id="ARBA00023163"/>
    </source>
</evidence>
<dbReference type="InterPro" id="IPR011773">
    <property type="entry name" value="DNA-dir_RpoA"/>
</dbReference>
<proteinExistence type="inferred from homology"/>
<dbReference type="InterPro" id="IPR011263">
    <property type="entry name" value="DNA-dir_RNA_pol_RpoA/D/Rpb3"/>
</dbReference>
<dbReference type="InterPro" id="IPR036643">
    <property type="entry name" value="RNApol_insert_sf"/>
</dbReference>
<dbReference type="GO" id="GO:0003677">
    <property type="term" value="F:DNA binding"/>
    <property type="evidence" value="ECO:0007669"/>
    <property type="project" value="InterPro"/>
</dbReference>
<dbReference type="GO" id="GO:0000428">
    <property type="term" value="C:DNA-directed RNA polymerase complex"/>
    <property type="evidence" value="ECO:0007669"/>
    <property type="project" value="UniProtKB-KW"/>
</dbReference>
<dbReference type="SMART" id="SM00662">
    <property type="entry name" value="RPOLD"/>
    <property type="match status" value="1"/>
</dbReference>
<keyword evidence="10" id="KW-1185">Reference proteome</keyword>
<accession>A0AA35SV87</accession>
<keyword evidence="3 9" id="KW-0240">DNA-directed RNA polymerase</keyword>
<evidence type="ECO:0000259" key="8">
    <source>
        <dbReference type="SMART" id="SM00662"/>
    </source>
</evidence>
<dbReference type="Gene3D" id="2.170.120.12">
    <property type="entry name" value="DNA-directed RNA polymerase, insert domain"/>
    <property type="match status" value="1"/>
</dbReference>
<dbReference type="SUPFAM" id="SSF56553">
    <property type="entry name" value="Insert subdomain of RNA polymerase alpha subunit"/>
    <property type="match status" value="1"/>
</dbReference>
<evidence type="ECO:0000256" key="5">
    <source>
        <dbReference type="ARBA" id="ARBA00022695"/>
    </source>
</evidence>
<dbReference type="InterPro" id="IPR011260">
    <property type="entry name" value="RNAP_asu_C"/>
</dbReference>
<dbReference type="Gene3D" id="3.30.1360.10">
    <property type="entry name" value="RNA polymerase, RBP11-like subunit"/>
    <property type="match status" value="1"/>
</dbReference>
<gene>
    <name evidence="9" type="ORF">GBAR_LOCUS20565</name>
</gene>
<dbReference type="EC" id="2.7.7.6" evidence="2"/>
<dbReference type="SUPFAM" id="SSF55257">
    <property type="entry name" value="RBP11-like subunits of RNA polymerase"/>
    <property type="match status" value="1"/>
</dbReference>
<dbReference type="EMBL" id="CASHTH010002890">
    <property type="protein sequence ID" value="CAI8036720.1"/>
    <property type="molecule type" value="Genomic_DNA"/>
</dbReference>
<dbReference type="Pfam" id="PF01193">
    <property type="entry name" value="RNA_pol_L"/>
    <property type="match status" value="1"/>
</dbReference>
<dbReference type="HAMAP" id="MF_00059">
    <property type="entry name" value="RNApol_bact_RpoA"/>
    <property type="match status" value="1"/>
</dbReference>
<name>A0AA35SV87_GEOBA</name>
<evidence type="ECO:0000313" key="10">
    <source>
        <dbReference type="Proteomes" id="UP001174909"/>
    </source>
</evidence>
<dbReference type="InterPro" id="IPR036603">
    <property type="entry name" value="RBP11-like"/>
</dbReference>
<dbReference type="Gene3D" id="1.10.150.20">
    <property type="entry name" value="5' to 3' exonuclease, C-terminal subdomain"/>
    <property type="match status" value="1"/>
</dbReference>
<evidence type="ECO:0000256" key="2">
    <source>
        <dbReference type="ARBA" id="ARBA00012418"/>
    </source>
</evidence>
<feature type="domain" description="DNA-directed RNA polymerase RpoA/D/Rpb3-type" evidence="8">
    <location>
        <begin position="27"/>
        <end position="244"/>
    </location>
</feature>
<organism evidence="9 10">
    <name type="scientific">Geodia barretti</name>
    <name type="common">Barrett's horny sponge</name>
    <dbReference type="NCBI Taxonomy" id="519541"/>
    <lineage>
        <taxon>Eukaryota</taxon>
        <taxon>Metazoa</taxon>
        <taxon>Porifera</taxon>
        <taxon>Demospongiae</taxon>
        <taxon>Heteroscleromorpha</taxon>
        <taxon>Tetractinellida</taxon>
        <taxon>Astrophorina</taxon>
        <taxon>Geodiidae</taxon>
        <taxon>Geodia</taxon>
    </lineage>
</organism>
<dbReference type="GO" id="GO:0046983">
    <property type="term" value="F:protein dimerization activity"/>
    <property type="evidence" value="ECO:0007669"/>
    <property type="project" value="InterPro"/>
</dbReference>
<evidence type="ECO:0000256" key="4">
    <source>
        <dbReference type="ARBA" id="ARBA00022679"/>
    </source>
</evidence>
<comment type="similarity">
    <text evidence="1">Belongs to the RNA polymerase alpha chain family.</text>
</comment>
<protein>
    <recommendedName>
        <fullName evidence="2">DNA-directed RNA polymerase</fullName>
        <ecNumber evidence="2">2.7.7.6</ecNumber>
    </recommendedName>
</protein>
<dbReference type="NCBIfam" id="TIGR02027">
    <property type="entry name" value="rpoA"/>
    <property type="match status" value="1"/>
</dbReference>
<dbReference type="Proteomes" id="UP001174909">
    <property type="component" value="Unassembled WGS sequence"/>
</dbReference>
<keyword evidence="6" id="KW-0804">Transcription</keyword>
<evidence type="ECO:0000256" key="3">
    <source>
        <dbReference type="ARBA" id="ARBA00022478"/>
    </source>
</evidence>
<evidence type="ECO:0000256" key="7">
    <source>
        <dbReference type="ARBA" id="ARBA00048552"/>
    </source>
</evidence>
<dbReference type="GO" id="GO:0005737">
    <property type="term" value="C:cytoplasm"/>
    <property type="evidence" value="ECO:0007669"/>
    <property type="project" value="UniProtKB-ARBA"/>
</dbReference>
<sequence>MARKNLLKGLNRPTGMVFEHTDVEASYGKFIAYPFERGYGATIGNSLRRILLSGIQGYAITAVRIATREGDGSSHTVSSEFEPIAHVVEDTPDIINAMKQVRLALDEGVEERTIYREVTGPGSLVAGDFAVDAGITVTNPDLPIATLMDQAHLEIEVQIEFSRGYLPAENSERFIDIVGTIPIDALFSPITRVKYGVENTRVGQRTDYDKLVLEVWTDGTLKPEDAVAEAAKIAKDHYTIFINFEEDEIGDHDELDLEDERLRRLLDTPVEELELSVRSSNCLRNENIRTIGDLTRKTEDEIAKTRNFGRKSLDEIKKRLEERGLQLGMSDYSAVRQRLASAEAVGADDDAVADAEALSAETAAHEQTADEE</sequence>
<evidence type="ECO:0000256" key="1">
    <source>
        <dbReference type="ARBA" id="ARBA00007123"/>
    </source>
</evidence>
<keyword evidence="4" id="KW-0808">Transferase</keyword>
<comment type="catalytic activity">
    <reaction evidence="7">
        <text>RNA(n) + a ribonucleoside 5'-triphosphate = RNA(n+1) + diphosphate</text>
        <dbReference type="Rhea" id="RHEA:21248"/>
        <dbReference type="Rhea" id="RHEA-COMP:14527"/>
        <dbReference type="Rhea" id="RHEA-COMP:17342"/>
        <dbReference type="ChEBI" id="CHEBI:33019"/>
        <dbReference type="ChEBI" id="CHEBI:61557"/>
        <dbReference type="ChEBI" id="CHEBI:140395"/>
        <dbReference type="EC" id="2.7.7.6"/>
    </reaction>
</comment>
<comment type="caution">
    <text evidence="9">The sequence shown here is derived from an EMBL/GenBank/DDBJ whole genome shotgun (WGS) entry which is preliminary data.</text>
</comment>
<evidence type="ECO:0000313" key="9">
    <source>
        <dbReference type="EMBL" id="CAI8036720.1"/>
    </source>
</evidence>